<keyword evidence="3" id="KW-1185">Reference proteome</keyword>
<keyword evidence="1" id="KW-0812">Transmembrane</keyword>
<feature type="transmembrane region" description="Helical" evidence="1">
    <location>
        <begin position="104"/>
        <end position="123"/>
    </location>
</feature>
<dbReference type="RefSeq" id="WP_260749566.1">
    <property type="nucleotide sequence ID" value="NZ_CP092109.1"/>
</dbReference>
<name>A0ABY5ZPZ3_9BACT</name>
<evidence type="ECO:0000313" key="3">
    <source>
        <dbReference type="Proteomes" id="UP001060414"/>
    </source>
</evidence>
<dbReference type="Proteomes" id="UP001060414">
    <property type="component" value="Chromosome"/>
</dbReference>
<keyword evidence="1" id="KW-0472">Membrane</keyword>
<protein>
    <submittedName>
        <fullName evidence="2">Uncharacterized protein</fullName>
    </submittedName>
</protein>
<evidence type="ECO:0000313" key="2">
    <source>
        <dbReference type="EMBL" id="UWZ81193.1"/>
    </source>
</evidence>
<reference evidence="2" key="1">
    <citation type="journal article" date="2022" name="Environ. Microbiol.">
        <title>Geoalkalibacter halelectricus SAP #1 sp. nov. possessing extracellular electron transfer and mineral#reducing capabilities from a haloalkaline environment.</title>
        <authorList>
            <person name="Yadav S."/>
            <person name="Singh R."/>
            <person name="Sundharam S.S."/>
            <person name="Chaudhary S."/>
            <person name="Krishnamurthi S."/>
            <person name="Patil S.A."/>
        </authorList>
    </citation>
    <scope>NUCLEOTIDE SEQUENCE</scope>
    <source>
        <strain evidence="2">SAP-1</strain>
    </source>
</reference>
<organism evidence="2 3">
    <name type="scientific">Geoalkalibacter halelectricus</name>
    <dbReference type="NCBI Taxonomy" id="2847045"/>
    <lineage>
        <taxon>Bacteria</taxon>
        <taxon>Pseudomonadati</taxon>
        <taxon>Thermodesulfobacteriota</taxon>
        <taxon>Desulfuromonadia</taxon>
        <taxon>Desulfuromonadales</taxon>
        <taxon>Geoalkalibacteraceae</taxon>
        <taxon>Geoalkalibacter</taxon>
    </lineage>
</organism>
<dbReference type="EMBL" id="CP092109">
    <property type="protein sequence ID" value="UWZ81193.1"/>
    <property type="molecule type" value="Genomic_DNA"/>
</dbReference>
<accession>A0ABY5ZPZ3</accession>
<evidence type="ECO:0000256" key="1">
    <source>
        <dbReference type="SAM" id="Phobius"/>
    </source>
</evidence>
<gene>
    <name evidence="2" type="ORF">L9S41_07325</name>
</gene>
<keyword evidence="1" id="KW-1133">Transmembrane helix</keyword>
<proteinExistence type="predicted"/>
<sequence>MSEKHGRQGYPRVERRRRPDIWVRSLEWLAVGSWLLLFLALLLVAKAKPQVETFFERYYNLPLDPYWDLELLGYLQALMVLGLVLSVLGLFINWRRSRRAEDQCCVSLIILGVISLVGLVFSFSNL</sequence>
<feature type="transmembrane region" description="Helical" evidence="1">
    <location>
        <begin position="71"/>
        <end position="92"/>
    </location>
</feature>